<dbReference type="Gene3D" id="1.20.144.10">
    <property type="entry name" value="Phosphatidic acid phosphatase type 2/haloperoxidase"/>
    <property type="match status" value="1"/>
</dbReference>
<dbReference type="InterPro" id="IPR000326">
    <property type="entry name" value="PAP2/HPO"/>
</dbReference>
<evidence type="ECO:0000313" key="9">
    <source>
        <dbReference type="EMBL" id="CAX40777.1"/>
    </source>
</evidence>
<protein>
    <submittedName>
        <fullName evidence="9">Diacylglycerol pyrophosphate (DGPP) phosphatase, putative</fullName>
        <ecNumber evidence="9">3.1.3.4</ecNumber>
    </submittedName>
</protein>
<feature type="transmembrane region" description="Helical" evidence="6">
    <location>
        <begin position="187"/>
        <end position="205"/>
    </location>
</feature>
<keyword evidence="5 6" id="KW-0472">Membrane</keyword>
<gene>
    <name evidence="8" type="ordered locus">Cd36_72240</name>
    <name evidence="9" type="ORF">CD36_72240</name>
</gene>
<accession>B9WKC7</accession>
<dbReference type="GeneID" id="8048991"/>
<dbReference type="EMBL" id="FM992694">
    <property type="protein sequence ID" value="CAX40777.1"/>
    <property type="molecule type" value="Genomic_DNA"/>
</dbReference>
<dbReference type="FunFam" id="1.20.144.10:FF:000017">
    <property type="entry name" value="Diacylglycerol pyrophosphate phosphatase 1"/>
    <property type="match status" value="1"/>
</dbReference>
<feature type="transmembrane region" description="Helical" evidence="6">
    <location>
        <begin position="239"/>
        <end position="259"/>
    </location>
</feature>
<keyword evidence="10" id="KW-1185">Reference proteome</keyword>
<evidence type="ECO:0000256" key="3">
    <source>
        <dbReference type="ARBA" id="ARBA00022692"/>
    </source>
</evidence>
<feature type="transmembrane region" description="Helical" evidence="6">
    <location>
        <begin position="211"/>
        <end position="230"/>
    </location>
</feature>
<feature type="transmembrane region" description="Helical" evidence="6">
    <location>
        <begin position="30"/>
        <end position="49"/>
    </location>
</feature>
<dbReference type="OrthoDB" id="10030083at2759"/>
<feature type="domain" description="Phosphatidic acid phosphatase type 2/haloperoxidase" evidence="7">
    <location>
        <begin position="117"/>
        <end position="258"/>
    </location>
</feature>
<dbReference type="GO" id="GO:0008195">
    <property type="term" value="F:phosphatidate phosphatase activity"/>
    <property type="evidence" value="ECO:0007669"/>
    <property type="project" value="UniProtKB-EC"/>
</dbReference>
<evidence type="ECO:0000256" key="1">
    <source>
        <dbReference type="ARBA" id="ARBA00004141"/>
    </source>
</evidence>
<dbReference type="SUPFAM" id="SSF48317">
    <property type="entry name" value="Acid phosphatase/Vanadium-dependent haloperoxidase"/>
    <property type="match status" value="1"/>
</dbReference>
<proteinExistence type="inferred from homology"/>
<dbReference type="SMART" id="SM00014">
    <property type="entry name" value="acidPPc"/>
    <property type="match status" value="1"/>
</dbReference>
<reference evidence="9 10" key="1">
    <citation type="journal article" date="2009" name="Genome Res.">
        <title>Comparative genomics of the fungal pathogens Candida dubliniensis and Candida albicans.</title>
        <authorList>
            <person name="Jackson A.P."/>
            <person name="Gamble J.A."/>
            <person name="Yeomans T."/>
            <person name="Moran G.P."/>
            <person name="Saunders D."/>
            <person name="Harris D."/>
            <person name="Aslett M."/>
            <person name="Barrell J.F."/>
            <person name="Butler G."/>
            <person name="Citiulo F."/>
            <person name="Coleman D.C."/>
            <person name="de Groot P.W.J."/>
            <person name="Goodwin T.J."/>
            <person name="Quail M.A."/>
            <person name="McQuillan J."/>
            <person name="Munro C.A."/>
            <person name="Pain A."/>
            <person name="Poulter R.T."/>
            <person name="Rajandream M.A."/>
            <person name="Renauld H."/>
            <person name="Spiering M.J."/>
            <person name="Tivey A."/>
            <person name="Gow N.A.R."/>
            <person name="Barrell B."/>
            <person name="Sullivan D.J."/>
            <person name="Berriman M."/>
        </authorList>
    </citation>
    <scope>NUCLEOTIDE SEQUENCE [LARGE SCALE GENOMIC DNA]</scope>
    <source>
        <strain evidence="10">CD36 / ATCC MYA-646 / CBS 7987 / NCPF 3949 / NRRL Y-17841</strain>
    </source>
</reference>
<dbReference type="EC" id="3.1.3.4" evidence="9"/>
<sequence length="311" mass="36060">MAFYDIINYFYDSNSKFNRITLGFKSPTFIKWRITDFILIIVLIILFFVTSQAEPFHRQFYLNDITIQHPFAEHERVNNVQLFLYSTVIPLGIIIIIGLITTFPVKYKLYNTWVSIIGLLLSVLITSFVTNIVKNWFGRLRPDFLDRCQPANDTPKDKLVSIEVCTTKDLNRLADGYRTTPSGHSSISFAGLFYLSLFLLGQLQANNYKTSSWRTMISFIPWLMACLIALSRTQDYRHHFIDVFVGSCLGLIIAIWQYFRLFPWFGFGGNNGGGGDDSFNNRIMIEEIKKNQELKQDENNYRRISDVSNNV</sequence>
<keyword evidence="3 6" id="KW-0812">Transmembrane</keyword>
<feature type="transmembrane region" description="Helical" evidence="6">
    <location>
        <begin position="113"/>
        <end position="133"/>
    </location>
</feature>
<dbReference type="GO" id="GO:0006644">
    <property type="term" value="P:phospholipid metabolic process"/>
    <property type="evidence" value="ECO:0007669"/>
    <property type="project" value="InterPro"/>
</dbReference>
<dbReference type="PANTHER" id="PTHR10165">
    <property type="entry name" value="LIPID PHOSPHATE PHOSPHATASE"/>
    <property type="match status" value="1"/>
</dbReference>
<name>B9WKC7_CANDC</name>
<dbReference type="CDD" id="cd03390">
    <property type="entry name" value="PAP2_containing_1_like"/>
    <property type="match status" value="1"/>
</dbReference>
<dbReference type="GO" id="GO:0046839">
    <property type="term" value="P:phospholipid dephosphorylation"/>
    <property type="evidence" value="ECO:0007669"/>
    <property type="project" value="TreeGrafter"/>
</dbReference>
<dbReference type="PANTHER" id="PTHR10165:SF35">
    <property type="entry name" value="RE23632P"/>
    <property type="match status" value="1"/>
</dbReference>
<dbReference type="Pfam" id="PF01569">
    <property type="entry name" value="PAP2"/>
    <property type="match status" value="1"/>
</dbReference>
<dbReference type="AlphaFoldDB" id="B9WKC7"/>
<keyword evidence="9" id="KW-0378">Hydrolase</keyword>
<evidence type="ECO:0000256" key="6">
    <source>
        <dbReference type="SAM" id="Phobius"/>
    </source>
</evidence>
<evidence type="ECO:0000256" key="2">
    <source>
        <dbReference type="ARBA" id="ARBA00008816"/>
    </source>
</evidence>
<dbReference type="CGD" id="CAL0000168059">
    <property type="gene designation" value="Cd36_72240"/>
</dbReference>
<comment type="similarity">
    <text evidence="2">Belongs to the PA-phosphatase related phosphoesterase family.</text>
</comment>
<evidence type="ECO:0000313" key="10">
    <source>
        <dbReference type="Proteomes" id="UP000002605"/>
    </source>
</evidence>
<evidence type="ECO:0000256" key="5">
    <source>
        <dbReference type="ARBA" id="ARBA00023136"/>
    </source>
</evidence>
<dbReference type="GO" id="GO:0016020">
    <property type="term" value="C:membrane"/>
    <property type="evidence" value="ECO:0007669"/>
    <property type="project" value="UniProtKB-SubCell"/>
</dbReference>
<dbReference type="VEuPathDB" id="FungiDB:CD36_72240"/>
<evidence type="ECO:0000313" key="8">
    <source>
        <dbReference type="CGD" id="CAL0000168059"/>
    </source>
</evidence>
<dbReference type="HOGENOM" id="CLU_021458_6_1_1"/>
<evidence type="ECO:0000259" key="7">
    <source>
        <dbReference type="SMART" id="SM00014"/>
    </source>
</evidence>
<comment type="subcellular location">
    <subcellularLocation>
        <location evidence="1">Membrane</location>
        <topology evidence="1">Multi-pass membrane protein</topology>
    </subcellularLocation>
</comment>
<dbReference type="InterPro" id="IPR043216">
    <property type="entry name" value="PAP-like"/>
</dbReference>
<feature type="transmembrane region" description="Helical" evidence="6">
    <location>
        <begin position="82"/>
        <end position="101"/>
    </location>
</feature>
<dbReference type="KEGG" id="cdu:CD36_72240"/>
<dbReference type="Proteomes" id="UP000002605">
    <property type="component" value="Chromosome 7"/>
</dbReference>
<evidence type="ECO:0000256" key="4">
    <source>
        <dbReference type="ARBA" id="ARBA00022989"/>
    </source>
</evidence>
<keyword evidence="4 6" id="KW-1133">Transmembrane helix</keyword>
<dbReference type="eggNOG" id="KOG3030">
    <property type="taxonomic scope" value="Eukaryota"/>
</dbReference>
<organism evidence="9 10">
    <name type="scientific">Candida dubliniensis (strain CD36 / ATCC MYA-646 / CBS 7987 / NCPF 3949 / NRRL Y-17841)</name>
    <name type="common">Yeast</name>
    <dbReference type="NCBI Taxonomy" id="573826"/>
    <lineage>
        <taxon>Eukaryota</taxon>
        <taxon>Fungi</taxon>
        <taxon>Dikarya</taxon>
        <taxon>Ascomycota</taxon>
        <taxon>Saccharomycotina</taxon>
        <taxon>Pichiomycetes</taxon>
        <taxon>Debaryomycetaceae</taxon>
        <taxon>Candida/Lodderomyces clade</taxon>
        <taxon>Candida</taxon>
    </lineage>
</organism>
<dbReference type="RefSeq" id="XP_002421442.1">
    <property type="nucleotide sequence ID" value="XM_002421397.1"/>
</dbReference>
<dbReference type="InterPro" id="IPR036938">
    <property type="entry name" value="PAP2/HPO_sf"/>
</dbReference>